<feature type="compositionally biased region" description="Low complexity" evidence="1">
    <location>
        <begin position="69"/>
        <end position="80"/>
    </location>
</feature>
<reference evidence="2" key="1">
    <citation type="journal article" date="2020" name="Stud. Mycol.">
        <title>101 Dothideomycetes genomes: a test case for predicting lifestyles and emergence of pathogens.</title>
        <authorList>
            <person name="Haridas S."/>
            <person name="Albert R."/>
            <person name="Binder M."/>
            <person name="Bloem J."/>
            <person name="Labutti K."/>
            <person name="Salamov A."/>
            <person name="Andreopoulos B."/>
            <person name="Baker S."/>
            <person name="Barry K."/>
            <person name="Bills G."/>
            <person name="Bluhm B."/>
            <person name="Cannon C."/>
            <person name="Castanera R."/>
            <person name="Culley D."/>
            <person name="Daum C."/>
            <person name="Ezra D."/>
            <person name="Gonzalez J."/>
            <person name="Henrissat B."/>
            <person name="Kuo A."/>
            <person name="Liang C."/>
            <person name="Lipzen A."/>
            <person name="Lutzoni F."/>
            <person name="Magnuson J."/>
            <person name="Mondo S."/>
            <person name="Nolan M."/>
            <person name="Ohm R."/>
            <person name="Pangilinan J."/>
            <person name="Park H.-J."/>
            <person name="Ramirez L."/>
            <person name="Alfaro M."/>
            <person name="Sun H."/>
            <person name="Tritt A."/>
            <person name="Yoshinaga Y."/>
            <person name="Zwiers L.-H."/>
            <person name="Turgeon B."/>
            <person name="Goodwin S."/>
            <person name="Spatafora J."/>
            <person name="Crous P."/>
            <person name="Grigoriev I."/>
        </authorList>
    </citation>
    <scope>NUCLEOTIDE SEQUENCE</scope>
    <source>
        <strain evidence="2">CBS 125425</strain>
    </source>
</reference>
<evidence type="ECO:0000256" key="1">
    <source>
        <dbReference type="SAM" id="MobiDB-lite"/>
    </source>
</evidence>
<sequence length="147" mass="15280">MAQSDGERVNWSSRWVQVSTRASRGRAGGIWARRAGAMQRCSGGSGRGTNLLGCVVDGWASDRGGAGAARGAAAPASADPVSSERCPRGGRENKGKRKGRGSVHAVEALYAARELHMRCLRGPGDDVPLGPVRLTRSWGGAGAWALV</sequence>
<keyword evidence="3" id="KW-1185">Reference proteome</keyword>
<evidence type="ECO:0000313" key="2">
    <source>
        <dbReference type="EMBL" id="KAF2737671.1"/>
    </source>
</evidence>
<name>A0A9P4V5P7_9PLEO</name>
<dbReference type="EMBL" id="ML996114">
    <property type="protein sequence ID" value="KAF2737671.1"/>
    <property type="molecule type" value="Genomic_DNA"/>
</dbReference>
<accession>A0A9P4V5P7</accession>
<dbReference type="Proteomes" id="UP000799444">
    <property type="component" value="Unassembled WGS sequence"/>
</dbReference>
<gene>
    <name evidence="2" type="ORF">EJ04DRAFT_94865</name>
</gene>
<organism evidence="2 3">
    <name type="scientific">Polyplosphaeria fusca</name>
    <dbReference type="NCBI Taxonomy" id="682080"/>
    <lineage>
        <taxon>Eukaryota</taxon>
        <taxon>Fungi</taxon>
        <taxon>Dikarya</taxon>
        <taxon>Ascomycota</taxon>
        <taxon>Pezizomycotina</taxon>
        <taxon>Dothideomycetes</taxon>
        <taxon>Pleosporomycetidae</taxon>
        <taxon>Pleosporales</taxon>
        <taxon>Tetraplosphaeriaceae</taxon>
        <taxon>Polyplosphaeria</taxon>
    </lineage>
</organism>
<protein>
    <submittedName>
        <fullName evidence="2">Uncharacterized protein</fullName>
    </submittedName>
</protein>
<comment type="caution">
    <text evidence="2">The sequence shown here is derived from an EMBL/GenBank/DDBJ whole genome shotgun (WGS) entry which is preliminary data.</text>
</comment>
<dbReference type="AlphaFoldDB" id="A0A9P4V5P7"/>
<feature type="region of interest" description="Disordered" evidence="1">
    <location>
        <begin position="64"/>
        <end position="102"/>
    </location>
</feature>
<evidence type="ECO:0000313" key="3">
    <source>
        <dbReference type="Proteomes" id="UP000799444"/>
    </source>
</evidence>
<proteinExistence type="predicted"/>